<protein>
    <submittedName>
        <fullName evidence="8">DNA-directed RNA polymerase I subunit rpa49</fullName>
    </submittedName>
</protein>
<gene>
    <name evidence="8" type="primary">LOC104745662</name>
</gene>
<evidence type="ECO:0000256" key="5">
    <source>
        <dbReference type="ARBA" id="ARBA00023242"/>
    </source>
</evidence>
<dbReference type="GeneID" id="104745662"/>
<evidence type="ECO:0000256" key="6">
    <source>
        <dbReference type="SAM" id="MobiDB-lite"/>
    </source>
</evidence>
<evidence type="ECO:0000313" key="7">
    <source>
        <dbReference type="Proteomes" id="UP000694864"/>
    </source>
</evidence>
<dbReference type="Proteomes" id="UP000694864">
    <property type="component" value="Chromosome 15"/>
</dbReference>
<feature type="region of interest" description="Disordered" evidence="6">
    <location>
        <begin position="1"/>
        <end position="51"/>
    </location>
</feature>
<name>A0ABM0W3R6_CAMSA</name>
<reference evidence="7" key="1">
    <citation type="journal article" date="2014" name="Nat. Commun.">
        <title>The emerging biofuel crop Camelina sativa retains a highly undifferentiated hexaploid genome structure.</title>
        <authorList>
            <person name="Kagale S."/>
            <person name="Koh C."/>
            <person name="Nixon J."/>
            <person name="Bollina V."/>
            <person name="Clarke W.E."/>
            <person name="Tuteja R."/>
            <person name="Spillane C."/>
            <person name="Robinson S.J."/>
            <person name="Links M.G."/>
            <person name="Clarke C."/>
            <person name="Higgins E.E."/>
            <person name="Huebert T."/>
            <person name="Sharpe A.G."/>
            <person name="Parkin I.A."/>
        </authorList>
    </citation>
    <scope>NUCLEOTIDE SEQUENCE [LARGE SCALE GENOMIC DNA]</scope>
    <source>
        <strain evidence="7">cv. DH55</strain>
    </source>
</reference>
<keyword evidence="5" id="KW-0539">Nucleus</keyword>
<reference evidence="8" key="2">
    <citation type="submission" date="2025-08" db="UniProtKB">
        <authorList>
            <consortium name="RefSeq"/>
        </authorList>
    </citation>
    <scope>IDENTIFICATION</scope>
    <source>
        <tissue evidence="8">Leaf</tissue>
    </source>
</reference>
<evidence type="ECO:0000256" key="3">
    <source>
        <dbReference type="ARBA" id="ARBA00022478"/>
    </source>
</evidence>
<sequence length="446" mass="51212">MGGKHKIDHLNEEEEEDEEFNTPEPLEKKQRKGKEIATETEPETEDQHKDKKIRLKVTQIRERPDRISPIVAYFSTSYDPCEVDPETGEKVHETPKVTVYKHKDETKKRLQVVVSPPGANVEFVGTNYTGEQAAMQTTAYSLGIVNREKKTIRIFPIAHNKIIRLEPRIKTVEAKEEEASEAEVSIRDRLSKTNQKYSTKKVVSRDKKKRNLNLGDDAETQKFLDGKLNELDINTGALEGTSSTVARNIPPYDASATSPREAYPLDKIIEKGEWNFLGDIYRLLQQETEAAPESYPFFVRNRLYKLRDIKDDADLQRVCGALTFLTHLIKFKDRSSMNFESAKNHRIPDIIHRKFISMYKDPESDRISVDKSNLLISYVLVLSLHVDGFKTDPEDIAKDLRVSTVALRTHFENLGCKISTDKTTRVATLPTPLSFPQIRRRRKTQK</sequence>
<feature type="compositionally biased region" description="Acidic residues" evidence="6">
    <location>
        <begin position="11"/>
        <end position="21"/>
    </location>
</feature>
<comment type="subcellular location">
    <subcellularLocation>
        <location evidence="1">Nucleus</location>
        <location evidence="1">Nucleolus</location>
    </subcellularLocation>
</comment>
<dbReference type="GO" id="GO:0000428">
    <property type="term" value="C:DNA-directed RNA polymerase complex"/>
    <property type="evidence" value="ECO:0007669"/>
    <property type="project" value="UniProtKB-KW"/>
</dbReference>
<feature type="compositionally biased region" description="Basic and acidic residues" evidence="6">
    <location>
        <begin position="25"/>
        <end position="37"/>
    </location>
</feature>
<dbReference type="PANTHER" id="PTHR14440">
    <property type="entry name" value="DNA-DIRECTED RNA POLYMERASE I SUBUNIT RPA49"/>
    <property type="match status" value="1"/>
</dbReference>
<proteinExistence type="inferred from homology"/>
<keyword evidence="4" id="KW-0804">Transcription</keyword>
<dbReference type="InterPro" id="IPR009668">
    <property type="entry name" value="RNA_pol-assoc_fac_A49-like"/>
</dbReference>
<organism evidence="7 8">
    <name type="scientific">Camelina sativa</name>
    <name type="common">False flax</name>
    <name type="synonym">Myagrum sativum</name>
    <dbReference type="NCBI Taxonomy" id="90675"/>
    <lineage>
        <taxon>Eukaryota</taxon>
        <taxon>Viridiplantae</taxon>
        <taxon>Streptophyta</taxon>
        <taxon>Embryophyta</taxon>
        <taxon>Tracheophyta</taxon>
        <taxon>Spermatophyta</taxon>
        <taxon>Magnoliopsida</taxon>
        <taxon>eudicotyledons</taxon>
        <taxon>Gunneridae</taxon>
        <taxon>Pentapetalae</taxon>
        <taxon>rosids</taxon>
        <taxon>malvids</taxon>
        <taxon>Brassicales</taxon>
        <taxon>Brassicaceae</taxon>
        <taxon>Camelineae</taxon>
        <taxon>Camelina</taxon>
    </lineage>
</organism>
<dbReference type="RefSeq" id="XP_010465269.1">
    <property type="nucleotide sequence ID" value="XM_010466967.2"/>
</dbReference>
<keyword evidence="3 8" id="KW-0240">DNA-directed RNA polymerase</keyword>
<evidence type="ECO:0000256" key="4">
    <source>
        <dbReference type="ARBA" id="ARBA00023163"/>
    </source>
</evidence>
<keyword evidence="7" id="KW-1185">Reference proteome</keyword>
<evidence type="ECO:0000256" key="2">
    <source>
        <dbReference type="ARBA" id="ARBA00009430"/>
    </source>
</evidence>
<dbReference type="Pfam" id="PF06870">
    <property type="entry name" value="RNA_pol_I_A49"/>
    <property type="match status" value="1"/>
</dbReference>
<accession>A0ABM0W3R6</accession>
<evidence type="ECO:0000256" key="1">
    <source>
        <dbReference type="ARBA" id="ARBA00004604"/>
    </source>
</evidence>
<evidence type="ECO:0000313" key="8">
    <source>
        <dbReference type="RefSeq" id="XP_010465269.1"/>
    </source>
</evidence>
<comment type="similarity">
    <text evidence="2">Belongs to the eukaryotic RPA49/POLR1E RNA polymerase subunit family.</text>
</comment>